<keyword evidence="2 5" id="KW-0378">Hydrolase</keyword>
<dbReference type="PANTHER" id="PTHR46072:SF4">
    <property type="entry name" value="AMIDASE C550.07-RELATED"/>
    <property type="match status" value="1"/>
</dbReference>
<protein>
    <submittedName>
        <fullName evidence="5">Putative fatty-acid amide hydrolase protein</fullName>
    </submittedName>
</protein>
<dbReference type="eggNOG" id="KOG1212">
    <property type="taxonomic scope" value="Eukaryota"/>
</dbReference>
<dbReference type="HOGENOM" id="CLU_009600_8_1_1"/>
<dbReference type="OrthoDB" id="6428749at2759"/>
<evidence type="ECO:0000313" key="6">
    <source>
        <dbReference type="Proteomes" id="UP000014074"/>
    </source>
</evidence>
<evidence type="ECO:0000256" key="2">
    <source>
        <dbReference type="ARBA" id="ARBA00022801"/>
    </source>
</evidence>
<dbReference type="Pfam" id="PF01425">
    <property type="entry name" value="Amidase"/>
    <property type="match status" value="1"/>
</dbReference>
<dbReference type="RefSeq" id="XP_007916772.1">
    <property type="nucleotide sequence ID" value="XM_007918581.1"/>
</dbReference>
<feature type="domain" description="Amidase" evidence="4">
    <location>
        <begin position="3"/>
        <end position="150"/>
    </location>
</feature>
<proteinExistence type="inferred from homology"/>
<dbReference type="SUPFAM" id="SSF75304">
    <property type="entry name" value="Amidase signature (AS) enzymes"/>
    <property type="match status" value="1"/>
</dbReference>
<dbReference type="AlphaFoldDB" id="R8BGJ7"/>
<evidence type="ECO:0000313" key="5">
    <source>
        <dbReference type="EMBL" id="EON98448.1"/>
    </source>
</evidence>
<dbReference type="Proteomes" id="UP000014074">
    <property type="component" value="Unassembled WGS sequence"/>
</dbReference>
<gene>
    <name evidence="5" type="ORF">UCRPA7_6039</name>
</gene>
<dbReference type="Gene3D" id="3.90.1300.10">
    <property type="entry name" value="Amidase signature (AS) domain"/>
    <property type="match status" value="1"/>
</dbReference>
<keyword evidence="6" id="KW-1185">Reference proteome</keyword>
<dbReference type="GO" id="GO:0016787">
    <property type="term" value="F:hydrolase activity"/>
    <property type="evidence" value="ECO:0007669"/>
    <property type="project" value="UniProtKB-KW"/>
</dbReference>
<evidence type="ECO:0000256" key="3">
    <source>
        <dbReference type="SAM" id="MobiDB-lite"/>
    </source>
</evidence>
<evidence type="ECO:0000259" key="4">
    <source>
        <dbReference type="Pfam" id="PF01425"/>
    </source>
</evidence>
<dbReference type="PANTHER" id="PTHR46072">
    <property type="entry name" value="AMIDASE-RELATED-RELATED"/>
    <property type="match status" value="1"/>
</dbReference>
<feature type="region of interest" description="Disordered" evidence="3">
    <location>
        <begin position="162"/>
        <end position="185"/>
    </location>
</feature>
<dbReference type="InterPro" id="IPR023631">
    <property type="entry name" value="Amidase_dom"/>
</dbReference>
<name>R8BGJ7_PHAM7</name>
<dbReference type="GeneID" id="19326655"/>
<organism evidence="5 6">
    <name type="scientific">Phaeoacremonium minimum (strain UCR-PA7)</name>
    <name type="common">Esca disease fungus</name>
    <name type="synonym">Togninia minima</name>
    <dbReference type="NCBI Taxonomy" id="1286976"/>
    <lineage>
        <taxon>Eukaryota</taxon>
        <taxon>Fungi</taxon>
        <taxon>Dikarya</taxon>
        <taxon>Ascomycota</taxon>
        <taxon>Pezizomycotina</taxon>
        <taxon>Sordariomycetes</taxon>
        <taxon>Sordariomycetidae</taxon>
        <taxon>Togniniales</taxon>
        <taxon>Togniniaceae</taxon>
        <taxon>Phaeoacremonium</taxon>
    </lineage>
</organism>
<reference evidence="6" key="1">
    <citation type="journal article" date="2013" name="Genome Announc.">
        <title>Draft genome sequence of the ascomycete Phaeoacremonium aleophilum strain UCR-PA7, a causal agent of the esca disease complex in grapevines.</title>
        <authorList>
            <person name="Blanco-Ulate B."/>
            <person name="Rolshausen P."/>
            <person name="Cantu D."/>
        </authorList>
    </citation>
    <scope>NUCLEOTIDE SEQUENCE [LARGE SCALE GENOMIC DNA]</scope>
    <source>
        <strain evidence="6">UCR-PA7</strain>
    </source>
</reference>
<comment type="similarity">
    <text evidence="1">Belongs to the amidase family.</text>
</comment>
<accession>R8BGJ7</accession>
<evidence type="ECO:0000256" key="1">
    <source>
        <dbReference type="ARBA" id="ARBA00009199"/>
    </source>
</evidence>
<dbReference type="KEGG" id="tmn:UCRPA7_6039"/>
<sequence>MARGLKYAVDKLKAAGVKVVEFEPYKQADLYKLCTTLFFTDAGKCVTELFELAGEPINSMTKWSLTHAPAEPFTLVESWKLNAQREAYRAEYHKLMKERGVDFILCPSYVGAAAEVGTTQYWAYTAMWNVLDQPSITFPTGLKADPAVDVVNADFKPLSKEDQREYDKCKNRRYAPSPTKRSSEC</sequence>
<dbReference type="InterPro" id="IPR036928">
    <property type="entry name" value="AS_sf"/>
</dbReference>
<dbReference type="EMBL" id="KB933216">
    <property type="protein sequence ID" value="EON98448.1"/>
    <property type="molecule type" value="Genomic_DNA"/>
</dbReference>